<name>A0A5N6H1U9_ASPFL</name>
<accession>A0A5N6H1U9</accession>
<sequence>METRRYTGTSRPELVRSLPANLVALHLIHGKHRGQTKGLDGPPLTDVSLELGDAGHRGEDDMSLRSARSGVDHIIWRLVGLDVWNGETTNQVIIDNENLKGVDASQKCFCNSSLRVSRAKYVCVRNPATIATLAIKDDPYLISDKLTNRWSITRSMSIRNTYSTELVGIDGCPVVGFSAVTPFGGQMIPVSYGTTTISPKYTHSVANVHGNINSSSTRYSGPGATSMHHQSIWNFCRFQVDPPNPLALILRSRLV</sequence>
<gene>
    <name evidence="1" type="ORF">BDV35DRAFT_162908</name>
</gene>
<reference evidence="1" key="1">
    <citation type="submission" date="2019-04" db="EMBL/GenBank/DDBJ databases">
        <title>Friends and foes A comparative genomics study of 23 Aspergillus species from section Flavi.</title>
        <authorList>
            <consortium name="DOE Joint Genome Institute"/>
            <person name="Kjaerbolling I."/>
            <person name="Vesth T."/>
            <person name="Frisvad J.C."/>
            <person name="Nybo J.L."/>
            <person name="Theobald S."/>
            <person name="Kildgaard S."/>
            <person name="Isbrandt T."/>
            <person name="Kuo A."/>
            <person name="Sato A."/>
            <person name="Lyhne E.K."/>
            <person name="Kogle M.E."/>
            <person name="Wiebenga A."/>
            <person name="Kun R.S."/>
            <person name="Lubbers R.J."/>
            <person name="Makela M.R."/>
            <person name="Barry K."/>
            <person name="Chovatia M."/>
            <person name="Clum A."/>
            <person name="Daum C."/>
            <person name="Haridas S."/>
            <person name="He G."/>
            <person name="LaButti K."/>
            <person name="Lipzen A."/>
            <person name="Mondo S."/>
            <person name="Riley R."/>
            <person name="Salamov A."/>
            <person name="Simmons B.A."/>
            <person name="Magnuson J.K."/>
            <person name="Henrissat B."/>
            <person name="Mortensen U.H."/>
            <person name="Larsen T.O."/>
            <person name="Devries R.P."/>
            <person name="Grigoriev I.V."/>
            <person name="Machida M."/>
            <person name="Baker S.E."/>
            <person name="Andersen M.R."/>
        </authorList>
    </citation>
    <scope>NUCLEOTIDE SEQUENCE [LARGE SCALE GENOMIC DNA]</scope>
    <source>
        <strain evidence="1">CBS 121.62</strain>
    </source>
</reference>
<evidence type="ECO:0000313" key="1">
    <source>
        <dbReference type="EMBL" id="KAB8248492.1"/>
    </source>
</evidence>
<dbReference type="EMBL" id="ML734579">
    <property type="protein sequence ID" value="KAB8248492.1"/>
    <property type="molecule type" value="Genomic_DNA"/>
</dbReference>
<dbReference type="AlphaFoldDB" id="A0A5N6H1U9"/>
<organism evidence="1">
    <name type="scientific">Aspergillus flavus</name>
    <dbReference type="NCBI Taxonomy" id="5059"/>
    <lineage>
        <taxon>Eukaryota</taxon>
        <taxon>Fungi</taxon>
        <taxon>Dikarya</taxon>
        <taxon>Ascomycota</taxon>
        <taxon>Pezizomycotina</taxon>
        <taxon>Eurotiomycetes</taxon>
        <taxon>Eurotiomycetidae</taxon>
        <taxon>Eurotiales</taxon>
        <taxon>Aspergillaceae</taxon>
        <taxon>Aspergillus</taxon>
        <taxon>Aspergillus subgen. Circumdati</taxon>
    </lineage>
</organism>
<dbReference type="VEuPathDB" id="FungiDB:F9C07_2103776"/>
<dbReference type="Proteomes" id="UP000325434">
    <property type="component" value="Unassembled WGS sequence"/>
</dbReference>
<proteinExistence type="predicted"/>
<protein>
    <submittedName>
        <fullName evidence="1">Uncharacterized protein</fullName>
    </submittedName>
</protein>